<dbReference type="CDD" id="cd03116">
    <property type="entry name" value="MobB"/>
    <property type="match status" value="1"/>
</dbReference>
<keyword evidence="3" id="KW-1185">Reference proteome</keyword>
<sequence>MAMPPVLSVVGCGKCGKTTLVERLVAELTRRGWSVGTLKHDVHGFQMDHEGKDTWRHRQAGARAVCIIGPGQIGLVRSVDADRFSAADAIALLGPVDIVITEGFKRERFAKIEIFSSARNEGRLLCGDDPSLLAVAGDLPVETDRPRFDWNDIPAIADFVEQRLLRR</sequence>
<comment type="caution">
    <text evidence="2">The sequence shown here is derived from an EMBL/GenBank/DDBJ whole genome shotgun (WGS) entry which is preliminary data.</text>
</comment>
<dbReference type="PANTHER" id="PTHR40072">
    <property type="entry name" value="MOLYBDOPTERIN-GUANINE DINUCLEOTIDE BIOSYNTHESIS ADAPTER PROTEIN-RELATED"/>
    <property type="match status" value="1"/>
</dbReference>
<evidence type="ECO:0000259" key="1">
    <source>
        <dbReference type="Pfam" id="PF03205"/>
    </source>
</evidence>
<dbReference type="SUPFAM" id="SSF52540">
    <property type="entry name" value="P-loop containing nucleoside triphosphate hydrolases"/>
    <property type="match status" value="1"/>
</dbReference>
<dbReference type="EMBL" id="JAGGLG010000019">
    <property type="protein sequence ID" value="MBP2018874.1"/>
    <property type="molecule type" value="Genomic_DNA"/>
</dbReference>
<dbReference type="InterPro" id="IPR027417">
    <property type="entry name" value="P-loop_NTPase"/>
</dbReference>
<accession>A0ABS4JWN0</accession>
<dbReference type="Pfam" id="PF03205">
    <property type="entry name" value="MobB"/>
    <property type="match status" value="1"/>
</dbReference>
<name>A0ABS4JWN0_9FIRM</name>
<dbReference type="InterPro" id="IPR004435">
    <property type="entry name" value="MobB_dom"/>
</dbReference>
<dbReference type="NCBIfam" id="TIGR00176">
    <property type="entry name" value="mobB"/>
    <property type="match status" value="1"/>
</dbReference>
<feature type="domain" description="Molybdopterin-guanine dinucleotide biosynthesis protein B (MobB)" evidence="1">
    <location>
        <begin position="6"/>
        <end position="138"/>
    </location>
</feature>
<dbReference type="InterPro" id="IPR052539">
    <property type="entry name" value="MGD_biosynthesis_adapter"/>
</dbReference>
<evidence type="ECO:0000313" key="2">
    <source>
        <dbReference type="EMBL" id="MBP2018874.1"/>
    </source>
</evidence>
<dbReference type="Proteomes" id="UP001519289">
    <property type="component" value="Unassembled WGS sequence"/>
</dbReference>
<dbReference type="RefSeq" id="WP_209466999.1">
    <property type="nucleotide sequence ID" value="NZ_JAGGLG010000019.1"/>
</dbReference>
<organism evidence="2 3">
    <name type="scientific">Symbiobacterium terraclitae</name>
    <dbReference type="NCBI Taxonomy" id="557451"/>
    <lineage>
        <taxon>Bacteria</taxon>
        <taxon>Bacillati</taxon>
        <taxon>Bacillota</taxon>
        <taxon>Clostridia</taxon>
        <taxon>Eubacteriales</taxon>
        <taxon>Symbiobacteriaceae</taxon>
        <taxon>Symbiobacterium</taxon>
    </lineage>
</organism>
<evidence type="ECO:0000313" key="3">
    <source>
        <dbReference type="Proteomes" id="UP001519289"/>
    </source>
</evidence>
<gene>
    <name evidence="2" type="ORF">J2Z79_002289</name>
</gene>
<reference evidence="2 3" key="1">
    <citation type="submission" date="2021-03" db="EMBL/GenBank/DDBJ databases">
        <title>Genomic Encyclopedia of Type Strains, Phase IV (KMG-IV): sequencing the most valuable type-strain genomes for metagenomic binning, comparative biology and taxonomic classification.</title>
        <authorList>
            <person name="Goeker M."/>
        </authorList>
    </citation>
    <scope>NUCLEOTIDE SEQUENCE [LARGE SCALE GENOMIC DNA]</scope>
    <source>
        <strain evidence="2 3">DSM 27138</strain>
    </source>
</reference>
<protein>
    <submittedName>
        <fullName evidence="2">Molybdopterin-guanine dinucleotide biosynthesis protein B</fullName>
    </submittedName>
</protein>
<dbReference type="Gene3D" id="3.40.50.300">
    <property type="entry name" value="P-loop containing nucleotide triphosphate hydrolases"/>
    <property type="match status" value="1"/>
</dbReference>
<dbReference type="PANTHER" id="PTHR40072:SF1">
    <property type="entry name" value="MOLYBDOPTERIN-GUANINE DINUCLEOTIDE BIOSYNTHESIS ADAPTER PROTEIN"/>
    <property type="match status" value="1"/>
</dbReference>
<proteinExistence type="predicted"/>